<dbReference type="InterPro" id="IPR036188">
    <property type="entry name" value="FAD/NAD-bd_sf"/>
</dbReference>
<dbReference type="Proteomes" id="UP000438874">
    <property type="component" value="Unassembled WGS sequence"/>
</dbReference>
<sequence>MIAQKQEWTTSNKNILDYIIIGSGPAGLQMGYFLQKQKQNFLILERGEKAGSFFQKFPRHGQLISSNKVYTGYNDREINLRWDWNSLLNDNDRLLFKNYSQAYFPQSQSLTTYLQDFANYYQLPIDYEVNVVKITKEDNFKIEDSRGKYYICRYLIIATGVSLSYVPSIPGIELAENYTDVTVDPNDFKNEAVLIIGKGNSAFETADNLIATTSKIHLVSPHPIKMAWKTHYVGHLRAVNNNILDTYQLKSQNAILDAMVVNIEKKGEQYAVTFQYSHASGEVEMLLYDRVIICTGFRFDDSIFDDRCKPELVIDNRFPNQTSEWESTNVKDMYFAGTLMQMRDFKKYMSGFIHGFRYNIEALSKILAWKNNQQPLPSYSLKGDPKSVAQAILKRVNVTSALWQQPGFLCDVVAINQFDSQATYYEDLPVDYVHEKMLAQETNFFLITLEYGHREIADPFNVERIERTSQSEAALSTFLHPIIRQYKNHQLISEHHILEDLSAEWLEDEHIFPLINYCQENISAHPSLVA</sequence>
<proteinExistence type="predicted"/>
<accession>A0A6H9FTB8</accession>
<dbReference type="EMBL" id="BJCH01000089">
    <property type="protein sequence ID" value="GCL48183.1"/>
    <property type="molecule type" value="Genomic_DNA"/>
</dbReference>
<dbReference type="GO" id="GO:0004497">
    <property type="term" value="F:monooxygenase activity"/>
    <property type="evidence" value="ECO:0007669"/>
    <property type="project" value="TreeGrafter"/>
</dbReference>
<name>A0A6H9FTB8_MICAE</name>
<dbReference type="PANTHER" id="PTHR43539:SF38">
    <property type="entry name" value="INDOLE-3-PYRUVATE MONOOXYGENASE YUCCA6"/>
    <property type="match status" value="1"/>
</dbReference>
<protein>
    <submittedName>
        <fullName evidence="2">FAD-dependent pyridine nucleotide-disulfide oxidoreductase</fullName>
    </submittedName>
</protein>
<comment type="caution">
    <text evidence="2">The sequence shown here is derived from an EMBL/GenBank/DDBJ whole genome shotgun (WGS) entry which is preliminary data.</text>
</comment>
<dbReference type="GO" id="GO:0009851">
    <property type="term" value="P:auxin biosynthetic process"/>
    <property type="evidence" value="ECO:0007669"/>
    <property type="project" value="TreeGrafter"/>
</dbReference>
<dbReference type="InterPro" id="IPR050982">
    <property type="entry name" value="Auxin_biosynth/cation_transpt"/>
</dbReference>
<dbReference type="RefSeq" id="WP_159250602.1">
    <property type="nucleotide sequence ID" value="NZ_BJCH01000089.1"/>
</dbReference>
<dbReference type="Pfam" id="PF13738">
    <property type="entry name" value="Pyr_redox_3"/>
    <property type="match status" value="1"/>
</dbReference>
<gene>
    <name evidence="2" type="ORF">NIES3787_38980</name>
</gene>
<reference evidence="2 3" key="1">
    <citation type="submission" date="2019-02" db="EMBL/GenBank/DDBJ databases">
        <title>Draft genome sequence of Arthrospira platensis NIES-3787.</title>
        <authorList>
            <person name="Yamaguchi H."/>
            <person name="Suzuki S."/>
            <person name="Kawachi M."/>
        </authorList>
    </citation>
    <scope>NUCLEOTIDE SEQUENCE [LARGE SCALE GENOMIC DNA]</scope>
    <source>
        <strain evidence="2 3">NIES-3787</strain>
    </source>
</reference>
<dbReference type="PRINTS" id="PR00368">
    <property type="entry name" value="FADPNR"/>
</dbReference>
<dbReference type="GO" id="GO:0050660">
    <property type="term" value="F:flavin adenine dinucleotide binding"/>
    <property type="evidence" value="ECO:0007669"/>
    <property type="project" value="TreeGrafter"/>
</dbReference>
<dbReference type="SUPFAM" id="SSF51905">
    <property type="entry name" value="FAD/NAD(P)-binding domain"/>
    <property type="match status" value="1"/>
</dbReference>
<dbReference type="AlphaFoldDB" id="A0A6H9FTB8"/>
<organism evidence="2 3">
    <name type="scientific">Microcystis aeruginosa NIES-3787</name>
    <dbReference type="NCBI Taxonomy" id="2517782"/>
    <lineage>
        <taxon>Bacteria</taxon>
        <taxon>Bacillati</taxon>
        <taxon>Cyanobacteriota</taxon>
        <taxon>Cyanophyceae</taxon>
        <taxon>Oscillatoriophycideae</taxon>
        <taxon>Chroococcales</taxon>
        <taxon>Microcystaceae</taxon>
        <taxon>Microcystis</taxon>
    </lineage>
</organism>
<dbReference type="Gene3D" id="3.50.50.60">
    <property type="entry name" value="FAD/NAD(P)-binding domain"/>
    <property type="match status" value="2"/>
</dbReference>
<keyword evidence="1" id="KW-0560">Oxidoreductase</keyword>
<evidence type="ECO:0000313" key="2">
    <source>
        <dbReference type="EMBL" id="GCL48183.1"/>
    </source>
</evidence>
<dbReference type="PANTHER" id="PTHR43539">
    <property type="entry name" value="FLAVIN-BINDING MONOOXYGENASE-LIKE PROTEIN (AFU_ORTHOLOGUE AFUA_4G09220)"/>
    <property type="match status" value="1"/>
</dbReference>
<evidence type="ECO:0000313" key="3">
    <source>
        <dbReference type="Proteomes" id="UP000438874"/>
    </source>
</evidence>
<evidence type="ECO:0000256" key="1">
    <source>
        <dbReference type="ARBA" id="ARBA00023002"/>
    </source>
</evidence>